<dbReference type="EMBL" id="JAEAOA010000469">
    <property type="protein sequence ID" value="KAK3608790.1"/>
    <property type="molecule type" value="Genomic_DNA"/>
</dbReference>
<reference evidence="1" key="3">
    <citation type="submission" date="2023-05" db="EMBL/GenBank/DDBJ databases">
        <authorList>
            <person name="Smith C.H."/>
        </authorList>
    </citation>
    <scope>NUCLEOTIDE SEQUENCE</scope>
    <source>
        <strain evidence="1">CHS0354</strain>
        <tissue evidence="1">Mantle</tissue>
    </source>
</reference>
<evidence type="ECO:0000313" key="2">
    <source>
        <dbReference type="Proteomes" id="UP001195483"/>
    </source>
</evidence>
<reference evidence="1" key="2">
    <citation type="journal article" date="2021" name="Genome Biol. Evol.">
        <title>Developing a high-quality reference genome for a parasitic bivalve with doubly uniparental inheritance (Bivalvia: Unionida).</title>
        <authorList>
            <person name="Smith C.H."/>
        </authorList>
    </citation>
    <scope>NUCLEOTIDE SEQUENCE</scope>
    <source>
        <strain evidence="1">CHS0354</strain>
        <tissue evidence="1">Mantle</tissue>
    </source>
</reference>
<sequence>MPEKEPVTTATLPINLTVKIYMQKNSLQSKYMRKKAYLSGPASAHQKSHLLRIHMIGVKIAGSVGQGTNLVQIGRNEYNRFAL</sequence>
<dbReference type="AlphaFoldDB" id="A0AAE0WCZ0"/>
<gene>
    <name evidence="1" type="ORF">CHS0354_006831</name>
</gene>
<proteinExistence type="predicted"/>
<accession>A0AAE0WCZ0</accession>
<dbReference type="Proteomes" id="UP001195483">
    <property type="component" value="Unassembled WGS sequence"/>
</dbReference>
<comment type="caution">
    <text evidence="1">The sequence shown here is derived from an EMBL/GenBank/DDBJ whole genome shotgun (WGS) entry which is preliminary data.</text>
</comment>
<protein>
    <submittedName>
        <fullName evidence="1">Uncharacterized protein</fullName>
    </submittedName>
</protein>
<reference evidence="1" key="1">
    <citation type="journal article" date="2021" name="Genome Biol. Evol.">
        <title>A High-Quality Reference Genome for a Parasitic Bivalve with Doubly Uniparental Inheritance (Bivalvia: Unionida).</title>
        <authorList>
            <person name="Smith C.H."/>
        </authorList>
    </citation>
    <scope>NUCLEOTIDE SEQUENCE</scope>
    <source>
        <strain evidence="1">CHS0354</strain>
    </source>
</reference>
<keyword evidence="2" id="KW-1185">Reference proteome</keyword>
<evidence type="ECO:0000313" key="1">
    <source>
        <dbReference type="EMBL" id="KAK3608790.1"/>
    </source>
</evidence>
<organism evidence="1 2">
    <name type="scientific">Potamilus streckersoni</name>
    <dbReference type="NCBI Taxonomy" id="2493646"/>
    <lineage>
        <taxon>Eukaryota</taxon>
        <taxon>Metazoa</taxon>
        <taxon>Spiralia</taxon>
        <taxon>Lophotrochozoa</taxon>
        <taxon>Mollusca</taxon>
        <taxon>Bivalvia</taxon>
        <taxon>Autobranchia</taxon>
        <taxon>Heteroconchia</taxon>
        <taxon>Palaeoheterodonta</taxon>
        <taxon>Unionida</taxon>
        <taxon>Unionoidea</taxon>
        <taxon>Unionidae</taxon>
        <taxon>Ambleminae</taxon>
        <taxon>Lampsilini</taxon>
        <taxon>Potamilus</taxon>
    </lineage>
</organism>
<name>A0AAE0WCZ0_9BIVA</name>